<evidence type="ECO:0000313" key="3">
    <source>
        <dbReference type="Proteomes" id="UP000053989"/>
    </source>
</evidence>
<evidence type="ECO:0000313" key="2">
    <source>
        <dbReference type="EMBL" id="KIM68361.1"/>
    </source>
</evidence>
<feature type="region of interest" description="Disordered" evidence="1">
    <location>
        <begin position="81"/>
        <end position="101"/>
    </location>
</feature>
<feature type="non-terminal residue" evidence="2">
    <location>
        <position position="101"/>
    </location>
</feature>
<reference evidence="2 3" key="1">
    <citation type="submission" date="2014-04" db="EMBL/GenBank/DDBJ databases">
        <authorList>
            <consortium name="DOE Joint Genome Institute"/>
            <person name="Kuo A."/>
            <person name="Kohler A."/>
            <person name="Nagy L.G."/>
            <person name="Floudas D."/>
            <person name="Copeland A."/>
            <person name="Barry K.W."/>
            <person name="Cichocki N."/>
            <person name="Veneault-Fourrey C."/>
            <person name="LaButti K."/>
            <person name="Lindquist E.A."/>
            <person name="Lipzen A."/>
            <person name="Lundell T."/>
            <person name="Morin E."/>
            <person name="Murat C."/>
            <person name="Sun H."/>
            <person name="Tunlid A."/>
            <person name="Henrissat B."/>
            <person name="Grigoriev I.V."/>
            <person name="Hibbett D.S."/>
            <person name="Martin F."/>
            <person name="Nordberg H.P."/>
            <person name="Cantor M.N."/>
            <person name="Hua S.X."/>
        </authorList>
    </citation>
    <scope>NUCLEOTIDE SEQUENCE [LARGE SCALE GENOMIC DNA]</scope>
    <source>
        <strain evidence="2 3">Foug A</strain>
    </source>
</reference>
<keyword evidence="3" id="KW-1185">Reference proteome</keyword>
<feature type="non-terminal residue" evidence="2">
    <location>
        <position position="1"/>
    </location>
</feature>
<proteinExistence type="predicted"/>
<reference evidence="3" key="2">
    <citation type="submission" date="2015-01" db="EMBL/GenBank/DDBJ databases">
        <title>Evolutionary Origins and Diversification of the Mycorrhizal Mutualists.</title>
        <authorList>
            <consortium name="DOE Joint Genome Institute"/>
            <consortium name="Mycorrhizal Genomics Consortium"/>
            <person name="Kohler A."/>
            <person name="Kuo A."/>
            <person name="Nagy L.G."/>
            <person name="Floudas D."/>
            <person name="Copeland A."/>
            <person name="Barry K.W."/>
            <person name="Cichocki N."/>
            <person name="Veneault-Fourrey C."/>
            <person name="LaButti K."/>
            <person name="Lindquist E.A."/>
            <person name="Lipzen A."/>
            <person name="Lundell T."/>
            <person name="Morin E."/>
            <person name="Murat C."/>
            <person name="Riley R."/>
            <person name="Ohm R."/>
            <person name="Sun H."/>
            <person name="Tunlid A."/>
            <person name="Henrissat B."/>
            <person name="Grigoriev I.V."/>
            <person name="Hibbett D.S."/>
            <person name="Martin F."/>
        </authorList>
    </citation>
    <scope>NUCLEOTIDE SEQUENCE [LARGE SCALE GENOMIC DNA]</scope>
    <source>
        <strain evidence="3">Foug A</strain>
    </source>
</reference>
<dbReference type="Proteomes" id="UP000053989">
    <property type="component" value="Unassembled WGS sequence"/>
</dbReference>
<dbReference type="InParanoid" id="A0A0C3EKB1"/>
<name>A0A0C3EKB1_9AGAM</name>
<organism evidence="2 3">
    <name type="scientific">Scleroderma citrinum Foug A</name>
    <dbReference type="NCBI Taxonomy" id="1036808"/>
    <lineage>
        <taxon>Eukaryota</taxon>
        <taxon>Fungi</taxon>
        <taxon>Dikarya</taxon>
        <taxon>Basidiomycota</taxon>
        <taxon>Agaricomycotina</taxon>
        <taxon>Agaricomycetes</taxon>
        <taxon>Agaricomycetidae</taxon>
        <taxon>Boletales</taxon>
        <taxon>Sclerodermatineae</taxon>
        <taxon>Sclerodermataceae</taxon>
        <taxon>Scleroderma</taxon>
    </lineage>
</organism>
<accession>A0A0C3EKB1</accession>
<dbReference type="HOGENOM" id="CLU_174975_0_0_1"/>
<feature type="compositionally biased region" description="Basic and acidic residues" evidence="1">
    <location>
        <begin position="84"/>
        <end position="101"/>
    </location>
</feature>
<sequence>KKRNTKDLLTIFTDHVKVKFVMVDRKIEVLTGRWCMICKKDKIFVQKYSKRKAFHLGGNLSGHQHIRIHYKEYQQHCTEGNIPENDHAVPREILEKQRRAK</sequence>
<dbReference type="EMBL" id="KN822009">
    <property type="protein sequence ID" value="KIM68361.1"/>
    <property type="molecule type" value="Genomic_DNA"/>
</dbReference>
<gene>
    <name evidence="2" type="ORF">SCLCIDRAFT_84732</name>
</gene>
<evidence type="ECO:0000256" key="1">
    <source>
        <dbReference type="SAM" id="MobiDB-lite"/>
    </source>
</evidence>
<protein>
    <submittedName>
        <fullName evidence="2">Uncharacterized protein</fullName>
    </submittedName>
</protein>
<dbReference type="AlphaFoldDB" id="A0A0C3EKB1"/>
<dbReference type="OrthoDB" id="2692481at2759"/>